<evidence type="ECO:0000256" key="1">
    <source>
        <dbReference type="ARBA" id="ARBA00010088"/>
    </source>
</evidence>
<name>A0A7X0CAS1_9ACTN</name>
<comment type="caution">
    <text evidence="6">The sequence shown here is derived from an EMBL/GenBank/DDBJ whole genome shotgun (WGS) entry which is preliminary data.</text>
</comment>
<dbReference type="GO" id="GO:0016787">
    <property type="term" value="F:hydrolase activity"/>
    <property type="evidence" value="ECO:0007669"/>
    <property type="project" value="UniProtKB-KW"/>
</dbReference>
<dbReference type="PANTHER" id="PTHR43248:SF29">
    <property type="entry name" value="TRIPEPTIDYL AMINOPEPTIDASE"/>
    <property type="match status" value="1"/>
</dbReference>
<dbReference type="PANTHER" id="PTHR43248">
    <property type="entry name" value="2-SUCCINYL-6-HYDROXY-2,4-CYCLOHEXADIENE-1-CARBOXYLATE SYNTHASE"/>
    <property type="match status" value="1"/>
</dbReference>
<feature type="domain" description="Peptidase S33 tripeptidyl aminopeptidase-like C-terminal" evidence="5">
    <location>
        <begin position="362"/>
        <end position="464"/>
    </location>
</feature>
<dbReference type="InterPro" id="IPR013595">
    <property type="entry name" value="Pept_S33_TAP-like_C"/>
</dbReference>
<evidence type="ECO:0000259" key="5">
    <source>
        <dbReference type="Pfam" id="PF08386"/>
    </source>
</evidence>
<keyword evidence="2" id="KW-0732">Signal</keyword>
<dbReference type="Proteomes" id="UP000583800">
    <property type="component" value="Unassembled WGS sequence"/>
</dbReference>
<evidence type="ECO:0000313" key="6">
    <source>
        <dbReference type="EMBL" id="MBB6351717.1"/>
    </source>
</evidence>
<dbReference type="AlphaFoldDB" id="A0A7X0CAS1"/>
<dbReference type="InterPro" id="IPR029058">
    <property type="entry name" value="AB_hydrolase_fold"/>
</dbReference>
<evidence type="ECO:0000256" key="2">
    <source>
        <dbReference type="ARBA" id="ARBA00022729"/>
    </source>
</evidence>
<keyword evidence="7" id="KW-1185">Reference proteome</keyword>
<protein>
    <submittedName>
        <fullName evidence="6">Pimeloyl-ACP methyl ester carboxylesterase</fullName>
    </submittedName>
</protein>
<evidence type="ECO:0000256" key="4">
    <source>
        <dbReference type="SAM" id="MobiDB-lite"/>
    </source>
</evidence>
<gene>
    <name evidence="6" type="ORF">FHU36_008300</name>
</gene>
<accession>A0A7X0CAS1</accession>
<dbReference type="EMBL" id="JACHJB010000004">
    <property type="protein sequence ID" value="MBB6351717.1"/>
    <property type="molecule type" value="Genomic_DNA"/>
</dbReference>
<evidence type="ECO:0000313" key="7">
    <source>
        <dbReference type="Proteomes" id="UP000583800"/>
    </source>
</evidence>
<comment type="similarity">
    <text evidence="1">Belongs to the peptidase S33 family.</text>
</comment>
<dbReference type="Pfam" id="PF08386">
    <property type="entry name" value="Abhydrolase_4"/>
    <property type="match status" value="1"/>
</dbReference>
<dbReference type="InterPro" id="IPR051601">
    <property type="entry name" value="Serine_prot/Carboxylest_S33"/>
</dbReference>
<sequence length="464" mass="49651">MTRRSTLVLTVVAVAVLAAGYLVLTRQSDAVLRAQRPAWTDCSSGLQCATVRVPLDHDNPEERTLNLGLTRLPARDPARRIGSLLVNFGGPGVSGRESLAKNRAMFDRLSSRYDVVAFDPRGTGRGSPLDCGPDPLLNTDPTPDDRRERDALRAAYATLAAGCEKRAGRLLPYLDTESTARDLDILRSALGDGRLHYLGFSYGAALGFVYTQLFHEQVGRMVLDGPPAGADTLIAVADMGVEALEKAFAAFLKDCVGRADCPLGRDFRSAKKKVTQLVSDLDDGHAVAGIVFHLYSETSWPRLREALSGDGGALIEAGRRLRGEHDPTFNQGAYTAITCADGPDRPSVDDAGVTAEVLSDGSPVFGAWVAWGALSCHGWPRRPEPLWARMPPPITEPVLVVGTVGDPITPFSGAEDLELMMPGAELVTARGYHHTAYGRGDACVDEAVETYLLDGDAPTAVVTC</sequence>
<organism evidence="6 7">
    <name type="scientific">Nonomuraea muscovyensis</name>
    <dbReference type="NCBI Taxonomy" id="1124761"/>
    <lineage>
        <taxon>Bacteria</taxon>
        <taxon>Bacillati</taxon>
        <taxon>Actinomycetota</taxon>
        <taxon>Actinomycetes</taxon>
        <taxon>Streptosporangiales</taxon>
        <taxon>Streptosporangiaceae</taxon>
        <taxon>Nonomuraea</taxon>
    </lineage>
</organism>
<reference evidence="6 7" key="1">
    <citation type="submission" date="2020-08" db="EMBL/GenBank/DDBJ databases">
        <title>Sequencing the genomes of 1000 actinobacteria strains.</title>
        <authorList>
            <person name="Klenk H.-P."/>
        </authorList>
    </citation>
    <scope>NUCLEOTIDE SEQUENCE [LARGE SCALE GENOMIC DNA]</scope>
    <source>
        <strain evidence="6 7">DSM 45913</strain>
    </source>
</reference>
<dbReference type="SUPFAM" id="SSF53474">
    <property type="entry name" value="alpha/beta-Hydrolases"/>
    <property type="match status" value="1"/>
</dbReference>
<dbReference type="RefSeq" id="WP_185089424.1">
    <property type="nucleotide sequence ID" value="NZ_JACHJB010000004.1"/>
</dbReference>
<keyword evidence="3" id="KW-0378">Hydrolase</keyword>
<feature type="region of interest" description="Disordered" evidence="4">
    <location>
        <begin position="124"/>
        <end position="146"/>
    </location>
</feature>
<dbReference type="Gene3D" id="3.40.50.1820">
    <property type="entry name" value="alpha/beta hydrolase"/>
    <property type="match status" value="1"/>
</dbReference>
<proteinExistence type="inferred from homology"/>
<evidence type="ECO:0000256" key="3">
    <source>
        <dbReference type="ARBA" id="ARBA00022801"/>
    </source>
</evidence>